<reference evidence="1 2" key="1">
    <citation type="journal article" date="2021" name="Commun. Biol.">
        <title>The genome of Shorea leprosula (Dipterocarpaceae) highlights the ecological relevance of drought in aseasonal tropical rainforests.</title>
        <authorList>
            <person name="Ng K.K.S."/>
            <person name="Kobayashi M.J."/>
            <person name="Fawcett J.A."/>
            <person name="Hatakeyama M."/>
            <person name="Paape T."/>
            <person name="Ng C.H."/>
            <person name="Ang C.C."/>
            <person name="Tnah L.H."/>
            <person name="Lee C.T."/>
            <person name="Nishiyama T."/>
            <person name="Sese J."/>
            <person name="O'Brien M.J."/>
            <person name="Copetti D."/>
            <person name="Mohd Noor M.I."/>
            <person name="Ong R.C."/>
            <person name="Putra M."/>
            <person name="Sireger I.Z."/>
            <person name="Indrioko S."/>
            <person name="Kosugi Y."/>
            <person name="Izuno A."/>
            <person name="Isagi Y."/>
            <person name="Lee S.L."/>
            <person name="Shimizu K.K."/>
        </authorList>
    </citation>
    <scope>NUCLEOTIDE SEQUENCE [LARGE SCALE GENOMIC DNA]</scope>
    <source>
        <strain evidence="1">214</strain>
    </source>
</reference>
<comment type="caution">
    <text evidence="1">The sequence shown here is derived from an EMBL/GenBank/DDBJ whole genome shotgun (WGS) entry which is preliminary data.</text>
</comment>
<dbReference type="Proteomes" id="UP001054252">
    <property type="component" value="Unassembled WGS sequence"/>
</dbReference>
<proteinExistence type="predicted"/>
<protein>
    <submittedName>
        <fullName evidence="1">Uncharacterized protein</fullName>
    </submittedName>
</protein>
<evidence type="ECO:0000313" key="1">
    <source>
        <dbReference type="EMBL" id="GKV49590.1"/>
    </source>
</evidence>
<name>A0AAV5MJ92_9ROSI</name>
<evidence type="ECO:0000313" key="2">
    <source>
        <dbReference type="Proteomes" id="UP001054252"/>
    </source>
</evidence>
<dbReference type="AlphaFoldDB" id="A0AAV5MJ92"/>
<gene>
    <name evidence="1" type="ORF">SLEP1_g56330</name>
</gene>
<organism evidence="1 2">
    <name type="scientific">Rubroshorea leprosula</name>
    <dbReference type="NCBI Taxonomy" id="152421"/>
    <lineage>
        <taxon>Eukaryota</taxon>
        <taxon>Viridiplantae</taxon>
        <taxon>Streptophyta</taxon>
        <taxon>Embryophyta</taxon>
        <taxon>Tracheophyta</taxon>
        <taxon>Spermatophyta</taxon>
        <taxon>Magnoliopsida</taxon>
        <taxon>eudicotyledons</taxon>
        <taxon>Gunneridae</taxon>
        <taxon>Pentapetalae</taxon>
        <taxon>rosids</taxon>
        <taxon>malvids</taxon>
        <taxon>Malvales</taxon>
        <taxon>Dipterocarpaceae</taxon>
        <taxon>Rubroshorea</taxon>
    </lineage>
</organism>
<accession>A0AAV5MJ92</accession>
<keyword evidence="2" id="KW-1185">Reference proteome</keyword>
<dbReference type="EMBL" id="BPVZ01000306">
    <property type="protein sequence ID" value="GKV49590.1"/>
    <property type="molecule type" value="Genomic_DNA"/>
</dbReference>
<sequence>MMPRLPDRFDEVVVASVPEPEASGKCVVGKGGPGDVAVAGDKGEGADCLDGNQST</sequence>